<feature type="region of interest" description="Disordered" evidence="1">
    <location>
        <begin position="201"/>
        <end position="272"/>
    </location>
</feature>
<feature type="transmembrane region" description="Helical" evidence="2">
    <location>
        <begin position="642"/>
        <end position="664"/>
    </location>
</feature>
<feature type="region of interest" description="Disordered" evidence="1">
    <location>
        <begin position="398"/>
        <end position="455"/>
    </location>
</feature>
<feature type="compositionally biased region" description="Polar residues" evidence="1">
    <location>
        <begin position="424"/>
        <end position="444"/>
    </location>
</feature>
<evidence type="ECO:0000313" key="3">
    <source>
        <dbReference type="EMBL" id="KAJ1921802.1"/>
    </source>
</evidence>
<dbReference type="AlphaFoldDB" id="A0A9W8A366"/>
<dbReference type="EMBL" id="JANBPU010000003">
    <property type="protein sequence ID" value="KAJ1921802.1"/>
    <property type="molecule type" value="Genomic_DNA"/>
</dbReference>
<feature type="compositionally biased region" description="Basic and acidic residues" evidence="1">
    <location>
        <begin position="328"/>
        <end position="339"/>
    </location>
</feature>
<dbReference type="Proteomes" id="UP001150538">
    <property type="component" value="Unassembled WGS sequence"/>
</dbReference>
<feature type="compositionally biased region" description="Basic and acidic residues" evidence="1">
    <location>
        <begin position="356"/>
        <end position="365"/>
    </location>
</feature>
<feature type="compositionally biased region" description="Polar residues" evidence="1">
    <location>
        <begin position="215"/>
        <end position="224"/>
    </location>
</feature>
<feature type="compositionally biased region" description="Basic and acidic residues" evidence="1">
    <location>
        <begin position="201"/>
        <end position="214"/>
    </location>
</feature>
<keyword evidence="2" id="KW-0472">Membrane</keyword>
<feature type="compositionally biased region" description="Polar residues" evidence="1">
    <location>
        <begin position="235"/>
        <end position="253"/>
    </location>
</feature>
<evidence type="ECO:0000256" key="1">
    <source>
        <dbReference type="SAM" id="MobiDB-lite"/>
    </source>
</evidence>
<feature type="compositionally biased region" description="Basic and acidic residues" evidence="1">
    <location>
        <begin position="445"/>
        <end position="455"/>
    </location>
</feature>
<evidence type="ECO:0000313" key="4">
    <source>
        <dbReference type="Proteomes" id="UP001150538"/>
    </source>
</evidence>
<feature type="transmembrane region" description="Helical" evidence="2">
    <location>
        <begin position="504"/>
        <end position="524"/>
    </location>
</feature>
<keyword evidence="2" id="KW-1133">Transmembrane helix</keyword>
<name>A0A9W8A366_9FUNG</name>
<feature type="region of interest" description="Disordered" evidence="1">
    <location>
        <begin position="328"/>
        <end position="376"/>
    </location>
</feature>
<gene>
    <name evidence="3" type="ORF">H4219_000536</name>
</gene>
<proteinExistence type="predicted"/>
<comment type="caution">
    <text evidence="3">The sequence shown here is derived from an EMBL/GenBank/DDBJ whole genome shotgun (WGS) entry which is preliminary data.</text>
</comment>
<feature type="transmembrane region" description="Helical" evidence="2">
    <location>
        <begin position="611"/>
        <end position="630"/>
    </location>
</feature>
<keyword evidence="2" id="KW-0812">Transmembrane</keyword>
<feature type="compositionally biased region" description="Polar residues" evidence="1">
    <location>
        <begin position="340"/>
        <end position="355"/>
    </location>
</feature>
<keyword evidence="4" id="KW-1185">Reference proteome</keyword>
<feature type="transmembrane region" description="Helical" evidence="2">
    <location>
        <begin position="536"/>
        <end position="562"/>
    </location>
</feature>
<accession>A0A9W8A366</accession>
<protein>
    <submittedName>
        <fullName evidence="3">Uncharacterized protein</fullName>
    </submittedName>
</protein>
<evidence type="ECO:0000256" key="2">
    <source>
        <dbReference type="SAM" id="Phobius"/>
    </source>
</evidence>
<sequence length="678" mass="77974">MDTPRRQIEDLSEFENEYRTEFGSKIAKNGDSRTKYDHAVKVYELITDLMHIIEIGELSTEDEKKTDGYKSPLVDRFNSIVDMLGAELDAFISGFHKSQASKEIDQSRHKIMKKKLNHAEDVLSYLKEIQVELRKDLNELLERNDPIFDYKNYEKQLEDIELDLKNNEDLIADYSSSVGTSATTKPSKKGAQEEEYFEDIERKSDVNRHDDTQHQVEQSSSPESQYFEALERQGTGLSKNDSVKSGVSTTDTITPPKAATVSSQQSQEHDVRLNHKPVKRKQVKFNDTIAQDQQEAEHVAESSSAAQVRGFRERFKLKNGDRLTIKVDGKKDVISKPDNGRQQPTIHEAESWSQQDQREETETHRQIGSQQQKPQIHAVEVSPLEDNASEAITQDNISDLSSSGSQLEQQSDPGSGVFGRRRASSQSSHGFQEISQQQSHSNSDNTHRDDEEQGRSRGILSKLFSCFRRNKDSQQLNSDSAENSSINTDRDQLTLDRRQKFKKAFSSIIMVILWIFAAIPLSSSAKIISKAYQQDFWFSGFMIVQICMFWLFIFFIPGYYIYNDFKYRKYKARINKDEAIRAQALQQYPGDINQAEYLSMMAKVHMKYRRIIAFCQLLLSLLILNSWPLYQIRAKKTSAENYANIFMYLHFIVSLLVTIGVYTSGCVSKRKHRKNLEK</sequence>
<reference evidence="3" key="1">
    <citation type="submission" date="2022-07" db="EMBL/GenBank/DDBJ databases">
        <title>Phylogenomic reconstructions and comparative analyses of Kickxellomycotina fungi.</title>
        <authorList>
            <person name="Reynolds N.K."/>
            <person name="Stajich J.E."/>
            <person name="Barry K."/>
            <person name="Grigoriev I.V."/>
            <person name="Crous P."/>
            <person name="Smith M.E."/>
        </authorList>
    </citation>
    <scope>NUCLEOTIDE SEQUENCE</scope>
    <source>
        <strain evidence="3">NBRC 100468</strain>
    </source>
</reference>
<organism evidence="3 4">
    <name type="scientific">Mycoemilia scoparia</name>
    <dbReference type="NCBI Taxonomy" id="417184"/>
    <lineage>
        <taxon>Eukaryota</taxon>
        <taxon>Fungi</taxon>
        <taxon>Fungi incertae sedis</taxon>
        <taxon>Zoopagomycota</taxon>
        <taxon>Kickxellomycotina</taxon>
        <taxon>Kickxellomycetes</taxon>
        <taxon>Kickxellales</taxon>
        <taxon>Kickxellaceae</taxon>
        <taxon>Mycoemilia</taxon>
    </lineage>
</organism>
<feature type="compositionally biased region" description="Low complexity" evidence="1">
    <location>
        <begin position="398"/>
        <end position="412"/>
    </location>
</feature>